<dbReference type="GO" id="GO:0006508">
    <property type="term" value="P:proteolysis"/>
    <property type="evidence" value="ECO:0007669"/>
    <property type="project" value="InterPro"/>
</dbReference>
<evidence type="ECO:0000313" key="2">
    <source>
        <dbReference type="EMBL" id="TVY68995.1"/>
    </source>
</evidence>
<proteinExistence type="predicted"/>
<dbReference type="SUPFAM" id="SSF53474">
    <property type="entry name" value="alpha/beta-Hydrolases"/>
    <property type="match status" value="1"/>
</dbReference>
<dbReference type="GO" id="GO:0008236">
    <property type="term" value="F:serine-type peptidase activity"/>
    <property type="evidence" value="ECO:0007669"/>
    <property type="project" value="InterPro"/>
</dbReference>
<evidence type="ECO:0000259" key="1">
    <source>
        <dbReference type="Pfam" id="PF00326"/>
    </source>
</evidence>
<keyword evidence="3" id="KW-1185">Reference proteome</keyword>
<dbReference type="SUPFAM" id="SSF82171">
    <property type="entry name" value="DPP6 N-terminal domain-like"/>
    <property type="match status" value="1"/>
</dbReference>
<keyword evidence="2" id="KW-0645">Protease</keyword>
<dbReference type="OrthoDB" id="43744at2759"/>
<dbReference type="EMBL" id="QGMK01001346">
    <property type="protein sequence ID" value="TVY68995.1"/>
    <property type="molecule type" value="Genomic_DNA"/>
</dbReference>
<protein>
    <submittedName>
        <fullName evidence="2">Dipeptidyl aminopeptidase BIII</fullName>
    </submittedName>
</protein>
<name>A0A8T9BY25_9HELO</name>
<dbReference type="Gene3D" id="2.120.10.30">
    <property type="entry name" value="TolB, C-terminal domain"/>
    <property type="match status" value="1"/>
</dbReference>
<dbReference type="GO" id="GO:0004177">
    <property type="term" value="F:aminopeptidase activity"/>
    <property type="evidence" value="ECO:0007669"/>
    <property type="project" value="UniProtKB-KW"/>
</dbReference>
<comment type="caution">
    <text evidence="2">The sequence shown here is derived from an EMBL/GenBank/DDBJ whole genome shotgun (WGS) entry which is preliminary data.</text>
</comment>
<accession>A0A8T9BY25</accession>
<dbReference type="PANTHER" id="PTHR43056:SF5">
    <property type="entry name" value="PEPTIDASE S9 PROLYL OLIGOPEPTIDASE CATALYTIC DOMAIN-CONTAINING PROTEIN"/>
    <property type="match status" value="1"/>
</dbReference>
<reference evidence="2 3" key="1">
    <citation type="submission" date="2018-05" db="EMBL/GenBank/DDBJ databases">
        <title>Genome sequencing and assembly of the regulated plant pathogen Lachnellula willkommii and related sister species for the development of diagnostic species identification markers.</title>
        <authorList>
            <person name="Giroux E."/>
            <person name="Bilodeau G."/>
        </authorList>
    </citation>
    <scope>NUCLEOTIDE SEQUENCE [LARGE SCALE GENOMIC DNA]</scope>
    <source>
        <strain evidence="2 3">CBS 268.59</strain>
    </source>
</reference>
<dbReference type="PANTHER" id="PTHR43056">
    <property type="entry name" value="PEPTIDASE S9 PROLYL OLIGOPEPTIDASE"/>
    <property type="match status" value="1"/>
</dbReference>
<dbReference type="Proteomes" id="UP000469558">
    <property type="component" value="Unassembled WGS sequence"/>
</dbReference>
<dbReference type="InterPro" id="IPR011042">
    <property type="entry name" value="6-blade_b-propeller_TolB-like"/>
</dbReference>
<keyword evidence="2" id="KW-0031">Aminopeptidase</keyword>
<dbReference type="Gene3D" id="3.40.50.1820">
    <property type="entry name" value="alpha/beta hydrolase"/>
    <property type="match status" value="1"/>
</dbReference>
<evidence type="ECO:0000313" key="3">
    <source>
        <dbReference type="Proteomes" id="UP000469558"/>
    </source>
</evidence>
<keyword evidence="2" id="KW-0378">Hydrolase</keyword>
<dbReference type="AlphaFoldDB" id="A0A8T9BY25"/>
<feature type="domain" description="Peptidase S9 prolyl oligopeptidase catalytic" evidence="1">
    <location>
        <begin position="438"/>
        <end position="613"/>
    </location>
</feature>
<dbReference type="InterPro" id="IPR001375">
    <property type="entry name" value="Peptidase_S9_cat"/>
</dbReference>
<organism evidence="2 3">
    <name type="scientific">Lachnellula suecica</name>
    <dbReference type="NCBI Taxonomy" id="602035"/>
    <lineage>
        <taxon>Eukaryota</taxon>
        <taxon>Fungi</taxon>
        <taxon>Dikarya</taxon>
        <taxon>Ascomycota</taxon>
        <taxon>Pezizomycotina</taxon>
        <taxon>Leotiomycetes</taxon>
        <taxon>Helotiales</taxon>
        <taxon>Lachnaceae</taxon>
        <taxon>Lachnellula</taxon>
    </lineage>
</organism>
<dbReference type="InterPro" id="IPR029058">
    <property type="entry name" value="AB_hydrolase_fold"/>
</dbReference>
<dbReference type="Pfam" id="PF00326">
    <property type="entry name" value="Peptidase_S9"/>
    <property type="match status" value="1"/>
</dbReference>
<feature type="non-terminal residue" evidence="2">
    <location>
        <position position="613"/>
    </location>
</feature>
<sequence>MASQRKVAPYGTWSSPITSEITSGGEVKFNQVHVNQETGRIYLVEGRPAEKGRCVIVEVKPNGESIDILPKGYSAASKVHEYGGGAAILGPDGKFVFTDSYTDGIFLLSPNGDVDEVISGDPKVRYADFHVSPVEPQWILAVQEFHRDNGEVLNTIAAINVKAKTAKVVVSGADFYSHPKFSPDGKKVSWVQWVHPDMPWTGSELYVGEWKEGEVQEMKYIAGKARKESICQPRWHLDGTLFFETEPTGFWQLYNYDITTDKVKYTHLEGYEKVDIGAREIKLGNCNHVPLSDENLVVTYIRNAANGVLVYNIPKKEVTELDLGICAVAFCGIRRVSDTTFAIVGATTKASTALYLVDINKPVDKKLLKSSANTGLPTSIFSEPTLISFPRTHGTNPSTFSHGVFIPPNNPDFEAPPGTKPPLIVSIHGGPTSHDTPSLALNSQYFTSRGYAYCHVNHAGSMGYGRAYRDELEYNWGIKDVEDTVSCIEYLDAQGLADGKKVGIRGGSAGGYTVLQGMVTYPDVFAAGCSLFGVSALKSLAQDSHKFESHYLFSLLFPWGTSEEEKERIYYERSPAFHADKIKSPLLLLQGSDDKVVPLNQALEMQKAMKENG</sequence>
<gene>
    <name evidence="2" type="primary">dapb3</name>
    <name evidence="2" type="ORF">LSUE1_G007530</name>
</gene>
<dbReference type="InterPro" id="IPR050585">
    <property type="entry name" value="Xaa-Pro_dipeptidyl-ppase/CocE"/>
</dbReference>